<dbReference type="eggNOG" id="COG1024">
    <property type="taxonomic scope" value="Bacteria"/>
</dbReference>
<dbReference type="InterPro" id="IPR029045">
    <property type="entry name" value="ClpP/crotonase-like_dom_sf"/>
</dbReference>
<reference evidence="4 5" key="1">
    <citation type="journal article" date="2015" name="Antonie Van Leeuwenhoek">
        <title>Thioclava indica sp. nov., isolated from surface seawater of the Indian Ocean.</title>
        <authorList>
            <person name="Liu Y."/>
            <person name="Lai Q."/>
            <person name="Du J."/>
            <person name="Xu H."/>
            <person name="Jiang L."/>
            <person name="Shao Z."/>
        </authorList>
    </citation>
    <scope>NUCLEOTIDE SEQUENCE [LARGE SCALE GENOMIC DNA]</scope>
    <source>
        <strain evidence="4 5">DT23-4</strain>
    </source>
</reference>
<name>A0A074K0A5_9RHOB</name>
<dbReference type="InterPro" id="IPR008927">
    <property type="entry name" value="6-PGluconate_DH-like_C_sf"/>
</dbReference>
<protein>
    <recommendedName>
        <fullName evidence="6">3-hydroxyacyl-CoA dehydrogenase C-terminal domain-containing protein</fullName>
    </recommendedName>
</protein>
<dbReference type="EMBL" id="AUNB01000001">
    <property type="protein sequence ID" value="KEO61605.1"/>
    <property type="molecule type" value="Genomic_DNA"/>
</dbReference>
<dbReference type="eggNOG" id="COG1250">
    <property type="taxonomic scope" value="Bacteria"/>
</dbReference>
<dbReference type="AlphaFoldDB" id="A0A074K0A5"/>
<dbReference type="PANTHER" id="PTHR23309:SF49">
    <property type="entry name" value="PEROXISOMAL BIFUNCTIONAL ENZYME"/>
    <property type="match status" value="1"/>
</dbReference>
<dbReference type="InterPro" id="IPR001753">
    <property type="entry name" value="Enoyl-CoA_hydra/iso"/>
</dbReference>
<comment type="caution">
    <text evidence="4">The sequence shown here is derived from an EMBL/GenBank/DDBJ whole genome shotgun (WGS) entry which is preliminary data.</text>
</comment>
<dbReference type="GO" id="GO:0016829">
    <property type="term" value="F:lyase activity"/>
    <property type="evidence" value="ECO:0007669"/>
    <property type="project" value="UniProtKB-KW"/>
</dbReference>
<sequence>MARRVKIAQQDGLAWITLAALNDQGAVAGFEPDLRVALHNALELALSDRSVRAIVLKGGAAGWPCAPDPLSDYAHDPSAPDLGALCGALAGARVPVLVSLSGRIQGGALAISQAASLRIATEDTCFCAPEFSLGTLPAAGGFVRLARRAGGAAALHLIAPPGRIEAERALALGLCDIVLPEVAPAQVIAALDALIAEGGAMPDSALADPATYLAALAGPKAELSQGPLAEVGQRACEVVEAAVLLPREEALDFEAVAYDDLSATPLAKALRHARASEIAARDLPGPPSDAGPAPTRRIGLWDQPAGFAGALLAAGHEVVFGASDAKQIQTAFSTIARAQEIAVQNGTLDPDQREADWARLGAATDPSGLGDCALLIARSGVTGLPVADLCVFESPDHLDPPETGIALTREGGVVELVAGPGCARATLDDLAMVLRQGGAQVILGGPGAAGIVAHLRLSLIAACGRALLAGASRDQVDRSLATAGFARSPLRLIDAIGAKTLNGARAKAGLAPDLLLVAMEDADLQLYASDGGAPDWLDTLRIEAGGVTRRLSDADILARVLAEMANSGAWLLQHAQAHRASDIDLAAIFALGLPKNLGGVMFAADQAGLITTRKRLRSLHEEGANAPVTLWDVLIRNGKHFADLDGH</sequence>
<keyword evidence="2" id="KW-0456">Lyase</keyword>
<dbReference type="GO" id="GO:0006635">
    <property type="term" value="P:fatty acid beta-oxidation"/>
    <property type="evidence" value="ECO:0007669"/>
    <property type="project" value="TreeGrafter"/>
</dbReference>
<dbReference type="Gene3D" id="1.10.1040.50">
    <property type="match status" value="1"/>
</dbReference>
<dbReference type="Pfam" id="PF00378">
    <property type="entry name" value="ECH_1"/>
    <property type="match status" value="1"/>
</dbReference>
<keyword evidence="3" id="KW-0511">Multifunctional enzyme</keyword>
<keyword evidence="1" id="KW-0413">Isomerase</keyword>
<evidence type="ECO:0000256" key="1">
    <source>
        <dbReference type="ARBA" id="ARBA00023235"/>
    </source>
</evidence>
<gene>
    <name evidence="4" type="ORF">DT23_01145</name>
</gene>
<organism evidence="4 5">
    <name type="scientific">Thioclava indica</name>
    <dbReference type="NCBI Taxonomy" id="1353528"/>
    <lineage>
        <taxon>Bacteria</taxon>
        <taxon>Pseudomonadati</taxon>
        <taxon>Pseudomonadota</taxon>
        <taxon>Alphaproteobacteria</taxon>
        <taxon>Rhodobacterales</taxon>
        <taxon>Paracoccaceae</taxon>
        <taxon>Thioclava</taxon>
    </lineage>
</organism>
<dbReference type="SUPFAM" id="SSF52096">
    <property type="entry name" value="ClpP/crotonase"/>
    <property type="match status" value="1"/>
</dbReference>
<proteinExistence type="predicted"/>
<accession>A0A074K0A5</accession>
<dbReference type="RefSeq" id="WP_038127307.1">
    <property type="nucleotide sequence ID" value="NZ_AUNB01000001.1"/>
</dbReference>
<dbReference type="Gene3D" id="3.90.226.10">
    <property type="entry name" value="2-enoyl-CoA Hydratase, Chain A, domain 1"/>
    <property type="match status" value="1"/>
</dbReference>
<evidence type="ECO:0000313" key="5">
    <source>
        <dbReference type="Proteomes" id="UP000027471"/>
    </source>
</evidence>
<evidence type="ECO:0000313" key="4">
    <source>
        <dbReference type="EMBL" id="KEO61605.1"/>
    </source>
</evidence>
<dbReference type="GO" id="GO:0003857">
    <property type="term" value="F:(3S)-3-hydroxyacyl-CoA dehydrogenase (NAD+) activity"/>
    <property type="evidence" value="ECO:0007669"/>
    <property type="project" value="TreeGrafter"/>
</dbReference>
<dbReference type="OrthoDB" id="7687763at2"/>
<evidence type="ECO:0000256" key="2">
    <source>
        <dbReference type="ARBA" id="ARBA00023239"/>
    </source>
</evidence>
<dbReference type="PANTHER" id="PTHR23309">
    <property type="entry name" value="3-HYDROXYACYL-COA DEHYROGENASE"/>
    <property type="match status" value="1"/>
</dbReference>
<dbReference type="CDD" id="cd06558">
    <property type="entry name" value="crotonase-like"/>
    <property type="match status" value="1"/>
</dbReference>
<dbReference type="STRING" id="1353528.DT23_01145"/>
<dbReference type="Proteomes" id="UP000027471">
    <property type="component" value="Unassembled WGS sequence"/>
</dbReference>
<evidence type="ECO:0000256" key="3">
    <source>
        <dbReference type="ARBA" id="ARBA00023268"/>
    </source>
</evidence>
<evidence type="ECO:0008006" key="6">
    <source>
        <dbReference type="Google" id="ProtNLM"/>
    </source>
</evidence>
<dbReference type="SUPFAM" id="SSF48179">
    <property type="entry name" value="6-phosphogluconate dehydrogenase C-terminal domain-like"/>
    <property type="match status" value="1"/>
</dbReference>
<dbReference type="GO" id="GO:0016853">
    <property type="term" value="F:isomerase activity"/>
    <property type="evidence" value="ECO:0007669"/>
    <property type="project" value="UniProtKB-KW"/>
</dbReference>
<keyword evidence="5" id="KW-1185">Reference proteome</keyword>